<feature type="domain" description="Nrap protein" evidence="5">
    <location>
        <begin position="574"/>
        <end position="688"/>
    </location>
</feature>
<reference evidence="7" key="2">
    <citation type="submission" date="2019-10" db="EMBL/GenBank/DDBJ databases">
        <title>A de novo genome assembly of a pear dwarfing rootstock.</title>
        <authorList>
            <person name="Wang F."/>
            <person name="Wang J."/>
            <person name="Li S."/>
            <person name="Zhang Y."/>
            <person name="Fang M."/>
            <person name="Ma L."/>
            <person name="Zhao Y."/>
            <person name="Jiang S."/>
        </authorList>
    </citation>
    <scope>NUCLEOTIDE SEQUENCE [LARGE SCALE GENOMIC DNA]</scope>
</reference>
<dbReference type="PANTHER" id="PTHR17972:SF0">
    <property type="entry name" value="NUCLEOLAR PROTEIN 6"/>
    <property type="match status" value="1"/>
</dbReference>
<dbReference type="InterPro" id="IPR035370">
    <property type="entry name" value="Nrap_D5"/>
</dbReference>
<evidence type="ECO:0000259" key="3">
    <source>
        <dbReference type="Pfam" id="PF17405"/>
    </source>
</evidence>
<name>A0A5N5GSC1_9ROSA</name>
<dbReference type="GO" id="GO:0034456">
    <property type="term" value="C:UTP-C complex"/>
    <property type="evidence" value="ECO:0007669"/>
    <property type="project" value="TreeGrafter"/>
</dbReference>
<dbReference type="OrthoDB" id="10251401at2759"/>
<dbReference type="GO" id="GO:0003723">
    <property type="term" value="F:RNA binding"/>
    <property type="evidence" value="ECO:0007669"/>
    <property type="project" value="UniProtKB-KW"/>
</dbReference>
<dbReference type="InterPro" id="IPR035369">
    <property type="entry name" value="Nrap_D4"/>
</dbReference>
<dbReference type="GO" id="GO:0032545">
    <property type="term" value="C:CURI complex"/>
    <property type="evidence" value="ECO:0007669"/>
    <property type="project" value="TreeGrafter"/>
</dbReference>
<keyword evidence="1" id="KW-0694">RNA-binding</keyword>
<comment type="subcellular location">
    <subcellularLocation>
        <location evidence="1">Nucleus</location>
        <location evidence="1">Nucleolus</location>
    </subcellularLocation>
</comment>
<comment type="caution">
    <text evidence="6">The sequence shown here is derived from an EMBL/GenBank/DDBJ whole genome shotgun (WGS) entry which is preliminary data.</text>
</comment>
<dbReference type="InterPro" id="IPR035368">
    <property type="entry name" value="Nrap_D3"/>
</dbReference>
<dbReference type="AlphaFoldDB" id="A0A5N5GSC1"/>
<sequence>MDKIPEGFNVTANEAPGFIRDIEADKVEFTFKKPNSIEIGGSYAIQCIVKPEVNVDLFVQMPKECFHEKDYLNYRPWVLLKDNSYILFSIPKLHLERNNVPALNQGGIPQATPKYNSSILEDMLMLMEETEEILKKTFLGWKELQEALFLLKVWARRRAPIYAYDCFSGYLISALKFHKFWGGKSELRRFKDGKIAESTVWESEQWRRHIILKRISEYVLQRHLSVSKENIMHSVDQLDFSLLYGAGVPISSSGNLLGEFKILSKRLRLLEDIPLKVSTVQPLDSAFRFSSVFPPEPHQLANEKGAFLEGSGNWPIDDVAIEKTKSAFLLKIGESLQNNWGMTCTAMEGDVDVFVSGYAFRLKIWHERGLTLLRRENGNDQVKQVSNTDRELYFRSQHSSMINGLQGCYAAYGPVVRLAKRWVASHLFSACLREEAIELLVAYVFLKPLPFNAPRSRITGFLRFLRLLSDYDWNFSVLVVDINNDLTPKDMKEINENFMSSRKTNENVQSVKPAMFLTTTYDKASEAWTRFSLNSMELKRLMAYAGSSANLLTKLISEDHNDNHRWECLFRTPLNNYDAVILLHREKLPYPQHLLFPSYPNVCMSSALWVHVARGNASKVFHPFLLPGDMKGNSEALRNKLLVDFDPLRCFVGDLEAKYANTFKLWYDSLGGDAVGITWGRYGSKKRGREEEAEEVKDPTDLLNDAGKVGTGFVRGVYLLKAPRLTS</sequence>
<dbReference type="Pfam" id="PF17406">
    <property type="entry name" value="Nrap_D5"/>
    <property type="match status" value="1"/>
</dbReference>
<dbReference type="InterPro" id="IPR005554">
    <property type="entry name" value="NOL6/Upt22"/>
</dbReference>
<evidence type="ECO:0000259" key="5">
    <source>
        <dbReference type="Pfam" id="PF17407"/>
    </source>
</evidence>
<comment type="similarity">
    <text evidence="1">Belongs to the NRAP family.</text>
</comment>
<accession>A0A5N5GSC1</accession>
<feature type="domain" description="Nrap protein" evidence="4">
    <location>
        <begin position="409"/>
        <end position="563"/>
    </location>
</feature>
<organism evidence="6 7">
    <name type="scientific">Pyrus ussuriensis x Pyrus communis</name>
    <dbReference type="NCBI Taxonomy" id="2448454"/>
    <lineage>
        <taxon>Eukaryota</taxon>
        <taxon>Viridiplantae</taxon>
        <taxon>Streptophyta</taxon>
        <taxon>Embryophyta</taxon>
        <taxon>Tracheophyta</taxon>
        <taxon>Spermatophyta</taxon>
        <taxon>Magnoliopsida</taxon>
        <taxon>eudicotyledons</taxon>
        <taxon>Gunneridae</taxon>
        <taxon>Pentapetalae</taxon>
        <taxon>rosids</taxon>
        <taxon>fabids</taxon>
        <taxon>Rosales</taxon>
        <taxon>Rosaceae</taxon>
        <taxon>Amygdaloideae</taxon>
        <taxon>Maleae</taxon>
        <taxon>Pyrus</taxon>
    </lineage>
</organism>
<dbReference type="Pfam" id="PF17405">
    <property type="entry name" value="Nrap_D4"/>
    <property type="match status" value="1"/>
</dbReference>
<evidence type="ECO:0000313" key="7">
    <source>
        <dbReference type="Proteomes" id="UP000327157"/>
    </source>
</evidence>
<gene>
    <name evidence="6" type="ORF">D8674_013926</name>
</gene>
<evidence type="ECO:0000259" key="4">
    <source>
        <dbReference type="Pfam" id="PF17406"/>
    </source>
</evidence>
<dbReference type="Proteomes" id="UP000327157">
    <property type="component" value="Chromosome 15"/>
</dbReference>
<feature type="domain" description="Nrap protein" evidence="2">
    <location>
        <begin position="174"/>
        <end position="225"/>
    </location>
</feature>
<dbReference type="Pfam" id="PF17407">
    <property type="entry name" value="Nrap_D6"/>
    <property type="match status" value="1"/>
</dbReference>
<keyword evidence="1" id="KW-0539">Nucleus</keyword>
<evidence type="ECO:0000313" key="6">
    <source>
        <dbReference type="EMBL" id="KAB2618057.1"/>
    </source>
</evidence>
<feature type="domain" description="Nrap protein" evidence="3">
    <location>
        <begin position="251"/>
        <end position="406"/>
    </location>
</feature>
<dbReference type="GO" id="GO:0032040">
    <property type="term" value="C:small-subunit processome"/>
    <property type="evidence" value="ECO:0007669"/>
    <property type="project" value="TreeGrafter"/>
</dbReference>
<proteinExistence type="inferred from homology"/>
<dbReference type="Pfam" id="PF17404">
    <property type="entry name" value="Nrap_D3"/>
    <property type="match status" value="1"/>
</dbReference>
<reference evidence="6 7" key="1">
    <citation type="submission" date="2019-09" db="EMBL/GenBank/DDBJ databases">
        <authorList>
            <person name="Ou C."/>
        </authorList>
    </citation>
    <scope>NUCLEOTIDE SEQUENCE [LARGE SCALE GENOMIC DNA]</scope>
    <source>
        <strain evidence="6">S2</strain>
        <tissue evidence="6">Leaf</tissue>
    </source>
</reference>
<evidence type="ECO:0000256" key="1">
    <source>
        <dbReference type="RuleBase" id="RU364032"/>
    </source>
</evidence>
<protein>
    <submittedName>
        <fullName evidence="6">Nucleolar protein 6-like</fullName>
    </submittedName>
</protein>
<keyword evidence="7" id="KW-1185">Reference proteome</keyword>
<dbReference type="EMBL" id="SMOL01000401">
    <property type="protein sequence ID" value="KAB2618057.1"/>
    <property type="molecule type" value="Genomic_DNA"/>
</dbReference>
<dbReference type="GO" id="GO:0006409">
    <property type="term" value="P:tRNA export from nucleus"/>
    <property type="evidence" value="ECO:0007669"/>
    <property type="project" value="TreeGrafter"/>
</dbReference>
<evidence type="ECO:0000259" key="2">
    <source>
        <dbReference type="Pfam" id="PF17404"/>
    </source>
</evidence>
<dbReference type="GO" id="GO:0006364">
    <property type="term" value="P:rRNA processing"/>
    <property type="evidence" value="ECO:0007669"/>
    <property type="project" value="TreeGrafter"/>
</dbReference>
<dbReference type="InterPro" id="IPR035371">
    <property type="entry name" value="Nrap_D6"/>
</dbReference>
<reference evidence="6 7" key="3">
    <citation type="submission" date="2019-11" db="EMBL/GenBank/DDBJ databases">
        <title>A de novo genome assembly of a pear dwarfing rootstock.</title>
        <authorList>
            <person name="Wang F."/>
            <person name="Wang J."/>
            <person name="Li S."/>
            <person name="Zhang Y."/>
            <person name="Fang M."/>
            <person name="Ma L."/>
            <person name="Zhao Y."/>
            <person name="Jiang S."/>
        </authorList>
    </citation>
    <scope>NUCLEOTIDE SEQUENCE [LARGE SCALE GENOMIC DNA]</scope>
    <source>
        <strain evidence="6">S2</strain>
        <tissue evidence="6">Leaf</tissue>
    </source>
</reference>
<dbReference type="PANTHER" id="PTHR17972">
    <property type="entry name" value="NUCLEOLAR RNA-ASSOCIATED PROTEIN"/>
    <property type="match status" value="1"/>
</dbReference>